<dbReference type="Gramene" id="OMERI06G15890.1">
    <property type="protein sequence ID" value="OMERI06G15890.1"/>
    <property type="gene ID" value="OMERI06G15890"/>
</dbReference>
<evidence type="ECO:0000256" key="1">
    <source>
        <dbReference type="SAM" id="MobiDB-lite"/>
    </source>
</evidence>
<name>A0A0E0E1T4_9ORYZ</name>
<evidence type="ECO:0000313" key="2">
    <source>
        <dbReference type="EnsemblPlants" id="OMERI06G15890.1"/>
    </source>
</evidence>
<dbReference type="HOGENOM" id="CLU_2125045_0_0_1"/>
<feature type="region of interest" description="Disordered" evidence="1">
    <location>
        <begin position="91"/>
        <end position="114"/>
    </location>
</feature>
<dbReference type="Proteomes" id="UP000008021">
    <property type="component" value="Chromosome 6"/>
</dbReference>
<sequence>MTSSRRRRFGTSRLPVNDDTTARTESTNGATRGTHRWLGRRQTATIYDGSEAEAAESFGLSMAAVLPAVFGRNGGRDEDGGDLANLATAFPSDGGDWSSGGAWLDSRRRRRRTG</sequence>
<dbReference type="EnsemblPlants" id="OMERI06G15890.1">
    <property type="protein sequence ID" value="OMERI06G15890.1"/>
    <property type="gene ID" value="OMERI06G15890"/>
</dbReference>
<reference evidence="2" key="2">
    <citation type="submission" date="2018-05" db="EMBL/GenBank/DDBJ databases">
        <title>OmerRS3 (Oryza meridionalis Reference Sequence Version 3).</title>
        <authorList>
            <person name="Zhang J."/>
            <person name="Kudrna D."/>
            <person name="Lee S."/>
            <person name="Talag J."/>
            <person name="Welchert J."/>
            <person name="Wing R.A."/>
        </authorList>
    </citation>
    <scope>NUCLEOTIDE SEQUENCE [LARGE SCALE GENOMIC DNA]</scope>
    <source>
        <strain evidence="2">cv. OR44</strain>
    </source>
</reference>
<feature type="region of interest" description="Disordered" evidence="1">
    <location>
        <begin position="1"/>
        <end position="37"/>
    </location>
</feature>
<evidence type="ECO:0000313" key="3">
    <source>
        <dbReference type="Proteomes" id="UP000008021"/>
    </source>
</evidence>
<feature type="compositionally biased region" description="Low complexity" evidence="1">
    <location>
        <begin position="92"/>
        <end position="104"/>
    </location>
</feature>
<evidence type="ECO:0008006" key="4">
    <source>
        <dbReference type="Google" id="ProtNLM"/>
    </source>
</evidence>
<feature type="compositionally biased region" description="Basic residues" evidence="1">
    <location>
        <begin position="1"/>
        <end position="10"/>
    </location>
</feature>
<protein>
    <recommendedName>
        <fullName evidence="4">DUF834 domain-containing protein</fullName>
    </recommendedName>
</protein>
<proteinExistence type="predicted"/>
<dbReference type="AlphaFoldDB" id="A0A0E0E1T4"/>
<reference evidence="2" key="1">
    <citation type="submission" date="2015-04" db="UniProtKB">
        <authorList>
            <consortium name="EnsemblPlants"/>
        </authorList>
    </citation>
    <scope>IDENTIFICATION</scope>
</reference>
<keyword evidence="3" id="KW-1185">Reference proteome</keyword>
<organism evidence="2">
    <name type="scientific">Oryza meridionalis</name>
    <dbReference type="NCBI Taxonomy" id="40149"/>
    <lineage>
        <taxon>Eukaryota</taxon>
        <taxon>Viridiplantae</taxon>
        <taxon>Streptophyta</taxon>
        <taxon>Embryophyta</taxon>
        <taxon>Tracheophyta</taxon>
        <taxon>Spermatophyta</taxon>
        <taxon>Magnoliopsida</taxon>
        <taxon>Liliopsida</taxon>
        <taxon>Poales</taxon>
        <taxon>Poaceae</taxon>
        <taxon>BOP clade</taxon>
        <taxon>Oryzoideae</taxon>
        <taxon>Oryzeae</taxon>
        <taxon>Oryzinae</taxon>
        <taxon>Oryza</taxon>
    </lineage>
</organism>
<accession>A0A0E0E1T4</accession>